<name>A0A0F9VFN0_9ZZZZ</name>
<comment type="caution">
    <text evidence="1">The sequence shown here is derived from an EMBL/GenBank/DDBJ whole genome shotgun (WGS) entry which is preliminary data.</text>
</comment>
<dbReference type="EMBL" id="LAZR01000051">
    <property type="protein sequence ID" value="KKN98597.1"/>
    <property type="molecule type" value="Genomic_DNA"/>
</dbReference>
<organism evidence="1">
    <name type="scientific">marine sediment metagenome</name>
    <dbReference type="NCBI Taxonomy" id="412755"/>
    <lineage>
        <taxon>unclassified sequences</taxon>
        <taxon>metagenomes</taxon>
        <taxon>ecological metagenomes</taxon>
    </lineage>
</organism>
<dbReference type="AlphaFoldDB" id="A0A0F9VFN0"/>
<evidence type="ECO:0000313" key="1">
    <source>
        <dbReference type="EMBL" id="KKN98597.1"/>
    </source>
</evidence>
<reference evidence="1" key="1">
    <citation type="journal article" date="2015" name="Nature">
        <title>Complex archaea that bridge the gap between prokaryotes and eukaryotes.</title>
        <authorList>
            <person name="Spang A."/>
            <person name="Saw J.H."/>
            <person name="Jorgensen S.L."/>
            <person name="Zaremba-Niedzwiedzka K."/>
            <person name="Martijn J."/>
            <person name="Lind A.E."/>
            <person name="van Eijk R."/>
            <person name="Schleper C."/>
            <person name="Guy L."/>
            <person name="Ettema T.J."/>
        </authorList>
    </citation>
    <scope>NUCLEOTIDE SEQUENCE</scope>
</reference>
<accession>A0A0F9VFN0</accession>
<sequence length="681" mass="74800">MEAQIRPDLFLNHELKFEKMAAAQLSDYAGKWDQEILQEAYKQVPYLGDYQTTLVLDRKDEERGTALGYISVKTKTGTTESTSGATTKDFDVVIPIIVKDNKLFNLDILRISTKFFPLTQDRLAEALFNPSIFELITKNRHFDTSILDVLEPAVKDRYGFGLGVTNLLKQGSANVTPISLLKEATASMIDTDKNVFLNSLDDNIVHAMTNNDTIGSLDIIVAAEPKFTKEASAIAVLSVSPDVISLRKTRPNSYILKTANAEGYAPITLNINKAEAVLATNEEFVKEADLTPLSVEKTSRPAQLEDLIKKPQSKKLDNSNIIVAKDAGSGRSTIGMYFNRIVDFDNVLLPVCLFTNLSQYSYQESIAGDSLKKLYLDDRGSKKLFKIPAAGDLGVFVVDENKATNYDSVVTIPLKIVTVIRDLGATKYVCTTIEDNPVTLIPDSNVTKFMATGEGSYLYPSELKFLPIGTQPVGLIKDSAEFDKIASLEGVSRRVVIKSSGGSYTLSGNPVDTLDSKDKEFLNKEAARMVLGAAGFSSSMSNPVLDTADRTRRTQYLDGAVRIVNPPMSKVAKIKEAIQPVYEFTNKLKRNLVKEAAVVPDEASVDAILSLSFINPDNINVFIESLPQLKVIQSRLSELLIGVRLGIPSIPESAVRRAITAIDEVMKGLSVLEQQNRTLLT</sequence>
<proteinExistence type="predicted"/>
<gene>
    <name evidence="1" type="ORF">LCGC14_0147090</name>
</gene>
<protein>
    <submittedName>
        <fullName evidence="1">Uncharacterized protein</fullName>
    </submittedName>
</protein>